<dbReference type="Proteomes" id="UP000604046">
    <property type="component" value="Unassembled WGS sequence"/>
</dbReference>
<feature type="transmembrane region" description="Helical" evidence="1">
    <location>
        <begin position="31"/>
        <end position="50"/>
    </location>
</feature>
<keyword evidence="1" id="KW-1133">Transmembrane helix</keyword>
<name>A0A812Q5Q5_9DINO</name>
<evidence type="ECO:0008006" key="4">
    <source>
        <dbReference type="Google" id="ProtNLM"/>
    </source>
</evidence>
<gene>
    <name evidence="2" type="ORF">SNAT2548_LOCUS20549</name>
</gene>
<protein>
    <recommendedName>
        <fullName evidence="4">Selenoprotein K</fullName>
    </recommendedName>
</protein>
<dbReference type="AlphaFoldDB" id="A0A812Q5Q5"/>
<sequence>MVRIVNGQVVDSSSAASAVQKRRSKGPLDQVAGFFWSIVSFFVLFFHTMFKPGAGGGKRTEGKSRIKTINPGPCDRCSPKSGPFNFGRIRSVGIEALAAAPTEACLY</sequence>
<evidence type="ECO:0000313" key="3">
    <source>
        <dbReference type="Proteomes" id="UP000604046"/>
    </source>
</evidence>
<keyword evidence="1" id="KW-0472">Membrane</keyword>
<proteinExistence type="predicted"/>
<reference evidence="2" key="1">
    <citation type="submission" date="2021-02" db="EMBL/GenBank/DDBJ databases">
        <authorList>
            <person name="Dougan E. K."/>
            <person name="Rhodes N."/>
            <person name="Thang M."/>
            <person name="Chan C."/>
        </authorList>
    </citation>
    <scope>NUCLEOTIDE SEQUENCE</scope>
</reference>
<keyword evidence="3" id="KW-1185">Reference proteome</keyword>
<evidence type="ECO:0000256" key="1">
    <source>
        <dbReference type="SAM" id="Phobius"/>
    </source>
</evidence>
<dbReference type="OrthoDB" id="167295at2759"/>
<dbReference type="EMBL" id="CAJNDS010002213">
    <property type="protein sequence ID" value="CAE7376162.1"/>
    <property type="molecule type" value="Genomic_DNA"/>
</dbReference>
<organism evidence="2 3">
    <name type="scientific">Symbiodinium natans</name>
    <dbReference type="NCBI Taxonomy" id="878477"/>
    <lineage>
        <taxon>Eukaryota</taxon>
        <taxon>Sar</taxon>
        <taxon>Alveolata</taxon>
        <taxon>Dinophyceae</taxon>
        <taxon>Suessiales</taxon>
        <taxon>Symbiodiniaceae</taxon>
        <taxon>Symbiodinium</taxon>
    </lineage>
</organism>
<keyword evidence="1" id="KW-0812">Transmembrane</keyword>
<evidence type="ECO:0000313" key="2">
    <source>
        <dbReference type="EMBL" id="CAE7376162.1"/>
    </source>
</evidence>
<dbReference type="InterPro" id="IPR024491">
    <property type="entry name" value="Se_SelK/SelG"/>
</dbReference>
<comment type="caution">
    <text evidence="2">The sequence shown here is derived from an EMBL/GenBank/DDBJ whole genome shotgun (WGS) entry which is preliminary data.</text>
</comment>
<accession>A0A812Q5Q5</accession>
<dbReference type="Pfam" id="PF10961">
    <property type="entry name" value="SelK_SelG"/>
    <property type="match status" value="1"/>
</dbReference>